<proteinExistence type="predicted"/>
<reference evidence="3" key="1">
    <citation type="journal article" date="2019" name="Curr. Biol.">
        <title>Genome Sequence of Striga asiatica Provides Insight into the Evolution of Plant Parasitism.</title>
        <authorList>
            <person name="Yoshida S."/>
            <person name="Kim S."/>
            <person name="Wafula E.K."/>
            <person name="Tanskanen J."/>
            <person name="Kim Y.M."/>
            <person name="Honaas L."/>
            <person name="Yang Z."/>
            <person name="Spallek T."/>
            <person name="Conn C.E."/>
            <person name="Ichihashi Y."/>
            <person name="Cheong K."/>
            <person name="Cui S."/>
            <person name="Der J.P."/>
            <person name="Gundlach H."/>
            <person name="Jiao Y."/>
            <person name="Hori C."/>
            <person name="Ishida J.K."/>
            <person name="Kasahara H."/>
            <person name="Kiba T."/>
            <person name="Kim M.S."/>
            <person name="Koo N."/>
            <person name="Laohavisit A."/>
            <person name="Lee Y.H."/>
            <person name="Lumba S."/>
            <person name="McCourt P."/>
            <person name="Mortimer J.C."/>
            <person name="Mutuku J.M."/>
            <person name="Nomura T."/>
            <person name="Sasaki-Sekimoto Y."/>
            <person name="Seto Y."/>
            <person name="Wang Y."/>
            <person name="Wakatake T."/>
            <person name="Sakakibara H."/>
            <person name="Demura T."/>
            <person name="Yamaguchi S."/>
            <person name="Yoneyama K."/>
            <person name="Manabe R.I."/>
            <person name="Nelson D.C."/>
            <person name="Schulman A.H."/>
            <person name="Timko M.P."/>
            <person name="dePamphilis C.W."/>
            <person name="Choi D."/>
            <person name="Shirasu K."/>
        </authorList>
    </citation>
    <scope>NUCLEOTIDE SEQUENCE [LARGE SCALE GENOMIC DNA]</scope>
    <source>
        <strain evidence="3">cv. UVA1</strain>
    </source>
</reference>
<dbReference type="EMBL" id="BKCP01006848">
    <property type="protein sequence ID" value="GER44160.1"/>
    <property type="molecule type" value="Genomic_DNA"/>
</dbReference>
<name>A0A5A7QG54_STRAF</name>
<feature type="region of interest" description="Disordered" evidence="1">
    <location>
        <begin position="19"/>
        <end position="38"/>
    </location>
</feature>
<organism evidence="2 3">
    <name type="scientific">Striga asiatica</name>
    <name type="common">Asiatic witchweed</name>
    <name type="synonym">Buchnera asiatica</name>
    <dbReference type="NCBI Taxonomy" id="4170"/>
    <lineage>
        <taxon>Eukaryota</taxon>
        <taxon>Viridiplantae</taxon>
        <taxon>Streptophyta</taxon>
        <taxon>Embryophyta</taxon>
        <taxon>Tracheophyta</taxon>
        <taxon>Spermatophyta</taxon>
        <taxon>Magnoliopsida</taxon>
        <taxon>eudicotyledons</taxon>
        <taxon>Gunneridae</taxon>
        <taxon>Pentapetalae</taxon>
        <taxon>asterids</taxon>
        <taxon>lamiids</taxon>
        <taxon>Lamiales</taxon>
        <taxon>Orobanchaceae</taxon>
        <taxon>Buchnereae</taxon>
        <taxon>Striga</taxon>
    </lineage>
</organism>
<feature type="compositionally biased region" description="Low complexity" evidence="1">
    <location>
        <begin position="29"/>
        <end position="38"/>
    </location>
</feature>
<keyword evidence="3" id="KW-1185">Reference proteome</keyword>
<evidence type="ECO:0000313" key="2">
    <source>
        <dbReference type="EMBL" id="GER44160.1"/>
    </source>
</evidence>
<evidence type="ECO:0000256" key="1">
    <source>
        <dbReference type="SAM" id="MobiDB-lite"/>
    </source>
</evidence>
<accession>A0A5A7QG54</accession>
<dbReference type="AlphaFoldDB" id="A0A5A7QG54"/>
<gene>
    <name evidence="2" type="ORF">STAS_21056</name>
</gene>
<protein>
    <submittedName>
        <fullName evidence="2">7-dimethyl-8-ribityllumazine synthase</fullName>
    </submittedName>
</protein>
<sequence>MVVFPDCLRARPCKPCPNYPSRAPQPTARSKSSSSNRFFSSKKTSQFVCVGPVPPSLSINPLWLEWLLRFPPSLAASEFVESILFFRQEYRHEKSTSSKIEISVVRDINVLFGVGKEVGFELVELEDEEQSLKLRQRASLPEKLVMPNFVSRDFDTDPFNSLFQRFRWRRLGGFGDLAGDLVVLEIEGYEAGQGGEVLREAGQGGEVGRSG</sequence>
<comment type="caution">
    <text evidence="2">The sequence shown here is derived from an EMBL/GenBank/DDBJ whole genome shotgun (WGS) entry which is preliminary data.</text>
</comment>
<evidence type="ECO:0000313" key="3">
    <source>
        <dbReference type="Proteomes" id="UP000325081"/>
    </source>
</evidence>
<dbReference type="Proteomes" id="UP000325081">
    <property type="component" value="Unassembled WGS sequence"/>
</dbReference>